<evidence type="ECO:0000256" key="6">
    <source>
        <dbReference type="SAM" id="Phobius"/>
    </source>
</evidence>
<dbReference type="Pfam" id="PF00501">
    <property type="entry name" value="AMP-binding"/>
    <property type="match status" value="1"/>
</dbReference>
<reference evidence="8 9" key="1">
    <citation type="submission" date="2016-10" db="EMBL/GenBank/DDBJ databases">
        <title>The genome sequence of Colletotrichum fioriniae PJ7.</title>
        <authorList>
            <person name="Baroncelli R."/>
        </authorList>
    </citation>
    <scope>NUCLEOTIDE SEQUENCE [LARGE SCALE GENOMIC DNA]</scope>
    <source>
        <strain evidence="8 9">Tom-12</strain>
    </source>
</reference>
<dbReference type="Proteomes" id="UP001227543">
    <property type="component" value="Unassembled WGS sequence"/>
</dbReference>
<name>A0ABQ9R5T5_9PEZI</name>
<dbReference type="GeneID" id="85408809"/>
<sequence>MCNGRRGITSEIRNGGQHERYVPCLMRGRPTQASAGGGSTYLRHPYPQYPVVQSLPAAAAALLQCCLPVYQLQTPFHWMPHAPQLSTVTQLKSRCPSFAAHLTFAPPARTHARTHSTHCSRVSCASSYSYGYSYVTQPTASISKKLLLIGSVKLYLRAPSPASAHPSIPCPFIIIVPRLASVNSAIIPSNITAVLVLLVAILTALFYARLPTNPTAADMPDYTTGVMPLYQVHKPPFSVESPGYERVEGETLPRRHWKAKNGLRTQPHPDVHTVYDIVKRSAQVYPNEPAVGTRKLVHLHKEKKKVPKNVDGEVIEVEKEWQYFELSRYSYLTYADLLTYINQIGSGLRKLGLSKGSRVHLFATTTANWMAMSHACGSQSISIVTAYDTLGASGVEHSLLQSNADAMYIDPQLLKTASGALKKAENVKFVIYNNSSLFSDGTEVDAFKKANPDIKLVSIEEVRALGEENPVETVEAKPEDLFCIMYTSGSTGPPKGVPMTHAGTVAAITGLWTCVEECVSNKEYVLAYLPLAHIFELVLENLVLFVGGTLGYGNPRTLSDTSVKNCAGDMREFRPTALVGVPQIWETVKKGVIAKVNSSGPLIKALFWGAFNYKTFMVKHGLPGATIFDNVVFKKVRELTGGRLRFIMNGASGISDGTKHFLSMTLAPMLTGYGLTETAANGALGDPLEYTSDAIGSIPAAVDLKLVSIPDLNYYADSNPPQGEIWVKGPAVLKEYYKNPEETAKAITEDGWFKTGDIGEFDKVGHVKVIDRVKNLVKMQGGEYIALEKMESVYRGSPFVANIMVYGDGEHSRAIAVVAPNEKVLAEEAKKLGVDEHSMHTDSKVVDAVLKDLISNGKKAGLSGLEIVGGVVLCEEEWTPDSGLVTATQKVNRRAIKDKYKKQMDKAFGN</sequence>
<keyword evidence="4" id="KW-0067">ATP-binding</keyword>
<evidence type="ECO:0000256" key="4">
    <source>
        <dbReference type="ARBA" id="ARBA00022840"/>
    </source>
</evidence>
<keyword evidence="3" id="KW-0547">Nucleotide-binding</keyword>
<gene>
    <name evidence="8" type="ORF">CTAM01_08551</name>
</gene>
<evidence type="ECO:0000256" key="5">
    <source>
        <dbReference type="ARBA" id="ARBA00036813"/>
    </source>
</evidence>
<dbReference type="EMBL" id="MLFU01000030">
    <property type="protein sequence ID" value="KAK1495422.1"/>
    <property type="molecule type" value="Genomic_DNA"/>
</dbReference>
<evidence type="ECO:0000256" key="2">
    <source>
        <dbReference type="ARBA" id="ARBA00022598"/>
    </source>
</evidence>
<keyword evidence="9" id="KW-1185">Reference proteome</keyword>
<comment type="catalytic activity">
    <reaction evidence="5">
        <text>a long-chain fatty acid + ATP + CoA = a long-chain fatty acyl-CoA + AMP + diphosphate</text>
        <dbReference type="Rhea" id="RHEA:15421"/>
        <dbReference type="ChEBI" id="CHEBI:30616"/>
        <dbReference type="ChEBI" id="CHEBI:33019"/>
        <dbReference type="ChEBI" id="CHEBI:57287"/>
        <dbReference type="ChEBI" id="CHEBI:57560"/>
        <dbReference type="ChEBI" id="CHEBI:83139"/>
        <dbReference type="ChEBI" id="CHEBI:456215"/>
        <dbReference type="EC" id="6.2.1.3"/>
    </reaction>
</comment>
<dbReference type="InterPro" id="IPR042099">
    <property type="entry name" value="ANL_N_sf"/>
</dbReference>
<dbReference type="PANTHER" id="PTHR43272">
    <property type="entry name" value="LONG-CHAIN-FATTY-ACID--COA LIGASE"/>
    <property type="match status" value="1"/>
</dbReference>
<evidence type="ECO:0000313" key="9">
    <source>
        <dbReference type="Proteomes" id="UP001227543"/>
    </source>
</evidence>
<dbReference type="PANTHER" id="PTHR43272:SF83">
    <property type="entry name" value="ACYL-COA SYNTHETASE LONG-CHAIN, ISOFORM J"/>
    <property type="match status" value="1"/>
</dbReference>
<feature type="transmembrane region" description="Helical" evidence="6">
    <location>
        <begin position="185"/>
        <end position="208"/>
    </location>
</feature>
<keyword evidence="6" id="KW-0472">Membrane</keyword>
<feature type="domain" description="AMP-dependent synthetase/ligase" evidence="7">
    <location>
        <begin position="327"/>
        <end position="737"/>
    </location>
</feature>
<accession>A0ABQ9R5T5</accession>
<keyword evidence="6" id="KW-0812">Transmembrane</keyword>
<evidence type="ECO:0000259" key="7">
    <source>
        <dbReference type="Pfam" id="PF00501"/>
    </source>
</evidence>
<dbReference type="SUPFAM" id="SSF56801">
    <property type="entry name" value="Acetyl-CoA synthetase-like"/>
    <property type="match status" value="1"/>
</dbReference>
<protein>
    <submittedName>
        <fullName evidence="8">AMP-binding enzyme</fullName>
    </submittedName>
</protein>
<dbReference type="InterPro" id="IPR000873">
    <property type="entry name" value="AMP-dep_synth/lig_dom"/>
</dbReference>
<comment type="caution">
    <text evidence="8">The sequence shown here is derived from an EMBL/GenBank/DDBJ whole genome shotgun (WGS) entry which is preliminary data.</text>
</comment>
<comment type="similarity">
    <text evidence="1">Belongs to the ATP-dependent AMP-binding enzyme family.</text>
</comment>
<evidence type="ECO:0000313" key="8">
    <source>
        <dbReference type="EMBL" id="KAK1495422.1"/>
    </source>
</evidence>
<dbReference type="Gene3D" id="3.40.50.12780">
    <property type="entry name" value="N-terminal domain of ligase-like"/>
    <property type="match status" value="1"/>
</dbReference>
<dbReference type="InterPro" id="IPR020845">
    <property type="entry name" value="AMP-binding_CS"/>
</dbReference>
<proteinExistence type="inferred from homology"/>
<organism evidence="8 9">
    <name type="scientific">Colletotrichum tamarilloi</name>
    <dbReference type="NCBI Taxonomy" id="1209934"/>
    <lineage>
        <taxon>Eukaryota</taxon>
        <taxon>Fungi</taxon>
        <taxon>Dikarya</taxon>
        <taxon>Ascomycota</taxon>
        <taxon>Pezizomycotina</taxon>
        <taxon>Sordariomycetes</taxon>
        <taxon>Hypocreomycetidae</taxon>
        <taxon>Glomerellales</taxon>
        <taxon>Glomerellaceae</taxon>
        <taxon>Colletotrichum</taxon>
        <taxon>Colletotrichum acutatum species complex</taxon>
    </lineage>
</organism>
<dbReference type="PROSITE" id="PS00455">
    <property type="entry name" value="AMP_BINDING"/>
    <property type="match status" value="1"/>
</dbReference>
<keyword evidence="6" id="KW-1133">Transmembrane helix</keyword>
<evidence type="ECO:0000256" key="1">
    <source>
        <dbReference type="ARBA" id="ARBA00006432"/>
    </source>
</evidence>
<dbReference type="RefSeq" id="XP_060380790.1">
    <property type="nucleotide sequence ID" value="XM_060524571.1"/>
</dbReference>
<evidence type="ECO:0000256" key="3">
    <source>
        <dbReference type="ARBA" id="ARBA00022741"/>
    </source>
</evidence>
<keyword evidence="2" id="KW-0436">Ligase</keyword>